<evidence type="ECO:0000313" key="1">
    <source>
        <dbReference type="EMBL" id="JAD33448.1"/>
    </source>
</evidence>
<reference evidence="1" key="1">
    <citation type="submission" date="2014-09" db="EMBL/GenBank/DDBJ databases">
        <authorList>
            <person name="Magalhaes I.L.F."/>
            <person name="Oliveira U."/>
            <person name="Santos F.R."/>
            <person name="Vidigal T.H.D.A."/>
            <person name="Brescovit A.D."/>
            <person name="Santos A.J."/>
        </authorList>
    </citation>
    <scope>NUCLEOTIDE SEQUENCE</scope>
    <source>
        <tissue evidence="1">Shoot tissue taken approximately 20 cm above the soil surface</tissue>
    </source>
</reference>
<protein>
    <submittedName>
        <fullName evidence="1">Uncharacterized protein</fullName>
    </submittedName>
</protein>
<accession>A0A0A8Z6X6</accession>
<sequence length="20" mass="2131">MDALLSTFCCGMIREGARGV</sequence>
<dbReference type="AlphaFoldDB" id="A0A0A8Z6X6"/>
<proteinExistence type="predicted"/>
<reference evidence="1" key="2">
    <citation type="journal article" date="2015" name="Data Brief">
        <title>Shoot transcriptome of the giant reed, Arundo donax.</title>
        <authorList>
            <person name="Barrero R.A."/>
            <person name="Guerrero F.D."/>
            <person name="Moolhuijzen P."/>
            <person name="Goolsby J.A."/>
            <person name="Tidwell J."/>
            <person name="Bellgard S.E."/>
            <person name="Bellgard M.I."/>
        </authorList>
    </citation>
    <scope>NUCLEOTIDE SEQUENCE</scope>
    <source>
        <tissue evidence="1">Shoot tissue taken approximately 20 cm above the soil surface</tissue>
    </source>
</reference>
<organism evidence="1">
    <name type="scientific">Arundo donax</name>
    <name type="common">Giant reed</name>
    <name type="synonym">Donax arundinaceus</name>
    <dbReference type="NCBI Taxonomy" id="35708"/>
    <lineage>
        <taxon>Eukaryota</taxon>
        <taxon>Viridiplantae</taxon>
        <taxon>Streptophyta</taxon>
        <taxon>Embryophyta</taxon>
        <taxon>Tracheophyta</taxon>
        <taxon>Spermatophyta</taxon>
        <taxon>Magnoliopsida</taxon>
        <taxon>Liliopsida</taxon>
        <taxon>Poales</taxon>
        <taxon>Poaceae</taxon>
        <taxon>PACMAD clade</taxon>
        <taxon>Arundinoideae</taxon>
        <taxon>Arundineae</taxon>
        <taxon>Arundo</taxon>
    </lineage>
</organism>
<dbReference type="EMBL" id="GBRH01264447">
    <property type="protein sequence ID" value="JAD33448.1"/>
    <property type="molecule type" value="Transcribed_RNA"/>
</dbReference>
<name>A0A0A8Z6X6_ARUDO</name>